<dbReference type="Gene3D" id="3.90.580.10">
    <property type="entry name" value="Zinc finger, CHC2-type domain"/>
    <property type="match status" value="1"/>
</dbReference>
<sequence>MTGLVDLAALKAAVPLDGLIGQRVALKLRRAGEWVGKCPFHQDKTPSFKVDGKGFYKCFGCDAKGDHLSWLQAIDGLDFAAAVRVLEEMAGGAAPRIGASRLPPPLAEQAAERVDDEAKRRAMALAIWHQAVPAAGTPVVAYLAARGITLPPPDTLRFHPGLWSADAGCSLPAMVAAMAGPDRRINAVHRTFLRPDGSGKAEVARPKMMLGLAGGSSIRLAPIDRETGLLGVAEGIETALSVMQRPALAGLPAGIPVWAAGSLGAIAGAGLPGDQGPAHPTKPGVRLPSHTPDLGRPGIVLPPEVRHVVILADGDGDRPSQAALIERAIRRWQRGGRRVTAVWPDAGGDFNDMLGRDP</sequence>
<dbReference type="InterPro" id="IPR036977">
    <property type="entry name" value="DNA_primase_Znf_CHC2"/>
</dbReference>
<evidence type="ECO:0000256" key="2">
    <source>
        <dbReference type="ARBA" id="ARBA00022771"/>
    </source>
</evidence>
<dbReference type="EMBL" id="RJKX01000013">
    <property type="protein sequence ID" value="ROQ00464.1"/>
    <property type="molecule type" value="Genomic_DNA"/>
</dbReference>
<evidence type="ECO:0000259" key="5">
    <source>
        <dbReference type="SMART" id="SM00400"/>
    </source>
</evidence>
<dbReference type="Pfam" id="PF23639">
    <property type="entry name" value="DUF7146"/>
    <property type="match status" value="1"/>
</dbReference>
<name>A0A3N1LZ28_9PROT</name>
<reference evidence="6 7" key="1">
    <citation type="submission" date="2018-11" db="EMBL/GenBank/DDBJ databases">
        <title>Genomic Encyclopedia of Type Strains, Phase IV (KMG-IV): sequencing the most valuable type-strain genomes for metagenomic binning, comparative biology and taxonomic classification.</title>
        <authorList>
            <person name="Goeker M."/>
        </authorList>
    </citation>
    <scope>NUCLEOTIDE SEQUENCE [LARGE SCALE GENOMIC DNA]</scope>
    <source>
        <strain evidence="6 7">DSM 5900</strain>
    </source>
</reference>
<dbReference type="GO" id="GO:0003899">
    <property type="term" value="F:DNA-directed RNA polymerase activity"/>
    <property type="evidence" value="ECO:0007669"/>
    <property type="project" value="InterPro"/>
</dbReference>
<evidence type="ECO:0000256" key="1">
    <source>
        <dbReference type="ARBA" id="ARBA00022723"/>
    </source>
</evidence>
<dbReference type="Proteomes" id="UP000278222">
    <property type="component" value="Unassembled WGS sequence"/>
</dbReference>
<gene>
    <name evidence="6" type="ORF">EDC65_2263</name>
</gene>
<accession>A0A3N1LZ28</accession>
<comment type="caution">
    <text evidence="6">The sequence shown here is derived from an EMBL/GenBank/DDBJ whole genome shotgun (WGS) entry which is preliminary data.</text>
</comment>
<dbReference type="SUPFAM" id="SSF57783">
    <property type="entry name" value="Zinc beta-ribbon"/>
    <property type="match status" value="1"/>
</dbReference>
<organism evidence="6 7">
    <name type="scientific">Stella humosa</name>
    <dbReference type="NCBI Taxonomy" id="94"/>
    <lineage>
        <taxon>Bacteria</taxon>
        <taxon>Pseudomonadati</taxon>
        <taxon>Pseudomonadota</taxon>
        <taxon>Alphaproteobacteria</taxon>
        <taxon>Rhodospirillales</taxon>
        <taxon>Stellaceae</taxon>
        <taxon>Stella</taxon>
    </lineage>
</organism>
<dbReference type="GO" id="GO:0008270">
    <property type="term" value="F:zinc ion binding"/>
    <property type="evidence" value="ECO:0007669"/>
    <property type="project" value="UniProtKB-KW"/>
</dbReference>
<evidence type="ECO:0000313" key="7">
    <source>
        <dbReference type="Proteomes" id="UP000278222"/>
    </source>
</evidence>
<dbReference type="InterPro" id="IPR002694">
    <property type="entry name" value="Znf_CHC2"/>
</dbReference>
<dbReference type="GO" id="GO:0005737">
    <property type="term" value="C:cytoplasm"/>
    <property type="evidence" value="ECO:0007669"/>
    <property type="project" value="TreeGrafter"/>
</dbReference>
<keyword evidence="3" id="KW-0862">Zinc</keyword>
<dbReference type="InterPro" id="IPR050219">
    <property type="entry name" value="DnaG_primase"/>
</dbReference>
<keyword evidence="7" id="KW-1185">Reference proteome</keyword>
<dbReference type="RefSeq" id="WP_170216458.1">
    <property type="nucleotide sequence ID" value="NZ_AP019700.1"/>
</dbReference>
<proteinExistence type="predicted"/>
<evidence type="ECO:0000256" key="3">
    <source>
        <dbReference type="ARBA" id="ARBA00022833"/>
    </source>
</evidence>
<protein>
    <submittedName>
        <fullName evidence="6">Toprim domain-containing protein</fullName>
    </submittedName>
</protein>
<dbReference type="GO" id="GO:0006269">
    <property type="term" value="P:DNA replication, synthesis of primer"/>
    <property type="evidence" value="ECO:0007669"/>
    <property type="project" value="TreeGrafter"/>
</dbReference>
<dbReference type="PANTHER" id="PTHR30313">
    <property type="entry name" value="DNA PRIMASE"/>
    <property type="match status" value="1"/>
</dbReference>
<dbReference type="GO" id="GO:0003677">
    <property type="term" value="F:DNA binding"/>
    <property type="evidence" value="ECO:0007669"/>
    <property type="project" value="InterPro"/>
</dbReference>
<keyword evidence="1" id="KW-0479">Metal-binding</keyword>
<dbReference type="InterPro" id="IPR055570">
    <property type="entry name" value="DUF7146"/>
</dbReference>
<dbReference type="Pfam" id="PF01807">
    <property type="entry name" value="Zn_ribbon_DnaG"/>
    <property type="match status" value="1"/>
</dbReference>
<dbReference type="PANTHER" id="PTHR30313:SF2">
    <property type="entry name" value="DNA PRIMASE"/>
    <property type="match status" value="1"/>
</dbReference>
<feature type="domain" description="Zinc finger CHC2-type" evidence="5">
    <location>
        <begin position="34"/>
        <end position="87"/>
    </location>
</feature>
<evidence type="ECO:0000256" key="4">
    <source>
        <dbReference type="SAM" id="MobiDB-lite"/>
    </source>
</evidence>
<evidence type="ECO:0000313" key="6">
    <source>
        <dbReference type="EMBL" id="ROQ00464.1"/>
    </source>
</evidence>
<dbReference type="SMART" id="SM00400">
    <property type="entry name" value="ZnF_CHCC"/>
    <property type="match status" value="1"/>
</dbReference>
<dbReference type="AlphaFoldDB" id="A0A3N1LZ28"/>
<keyword evidence="2" id="KW-0863">Zinc-finger</keyword>
<feature type="region of interest" description="Disordered" evidence="4">
    <location>
        <begin position="273"/>
        <end position="298"/>
    </location>
</feature>